<dbReference type="EMBL" id="JAVDWH010000001">
    <property type="protein sequence ID" value="MDR7087877.1"/>
    <property type="molecule type" value="Genomic_DNA"/>
</dbReference>
<accession>A0ABU1URV6</accession>
<gene>
    <name evidence="1" type="ORF">J2X11_002716</name>
</gene>
<proteinExistence type="predicted"/>
<reference evidence="1 2" key="1">
    <citation type="submission" date="2023-07" db="EMBL/GenBank/DDBJ databases">
        <title>Sorghum-associated microbial communities from plants grown in Nebraska, USA.</title>
        <authorList>
            <person name="Schachtman D."/>
        </authorList>
    </citation>
    <scope>NUCLEOTIDE SEQUENCE [LARGE SCALE GENOMIC DNA]</scope>
    <source>
        <strain evidence="1 2">BE248</strain>
    </source>
</reference>
<comment type="caution">
    <text evidence="1">The sequence shown here is derived from an EMBL/GenBank/DDBJ whole genome shotgun (WGS) entry which is preliminary data.</text>
</comment>
<evidence type="ECO:0000313" key="2">
    <source>
        <dbReference type="Proteomes" id="UP001257739"/>
    </source>
</evidence>
<dbReference type="RefSeq" id="WP_309972026.1">
    <property type="nucleotide sequence ID" value="NZ_JAVDWH010000001.1"/>
</dbReference>
<organism evidence="1 2">
    <name type="scientific">Aeromicrobium panaciterrae</name>
    <dbReference type="NCBI Taxonomy" id="363861"/>
    <lineage>
        <taxon>Bacteria</taxon>
        <taxon>Bacillati</taxon>
        <taxon>Actinomycetota</taxon>
        <taxon>Actinomycetes</taxon>
        <taxon>Propionibacteriales</taxon>
        <taxon>Nocardioidaceae</taxon>
        <taxon>Aeromicrobium</taxon>
    </lineage>
</organism>
<evidence type="ECO:0000313" key="1">
    <source>
        <dbReference type="EMBL" id="MDR7087877.1"/>
    </source>
</evidence>
<name>A0ABU1URV6_9ACTN</name>
<protein>
    <submittedName>
        <fullName evidence="1">Uncharacterized protein</fullName>
    </submittedName>
</protein>
<dbReference type="Proteomes" id="UP001257739">
    <property type="component" value="Unassembled WGS sequence"/>
</dbReference>
<keyword evidence="2" id="KW-1185">Reference proteome</keyword>
<sequence length="52" mass="6148">MHRSYKAAHRRRATLVGAPRKLRNWTPDLEPTLVVSSYECFWIEDHDLILVV</sequence>